<sequence length="391" mass="44524">MSTYQYYEFLAVDQPLDERQQAEVRALSTRARITATSFTNEYHWGDFRGNPRKMMRRYYDAHLYVTNWGTHQVILRLPRTLLPLKVAEQYCIDPHVTAETSGEHLILDLTSQDEGGDWVEGAEDSLSAIVGVRTELAAGDLRPLYLAWLAGYGTWERDEDAFDADEEDDLEPPVPAGLRALTAPQRALADFLRLDNDLLEVAARTSPSLTEPEDDPAELARWIEGLPAGDRNALLLRVVQGQGAQVRMELLRRFRGEPDIGQDGRPRRTVAELLDTAAEIRHEREREAEAARAAQEARREQERAAARDKRLDAIARDPEVTWARIDELIDNRKPFDYDVAVELLEDLRTIADRTGLLPEFAERFTLLHRKHHRKPSFIARLDRAGLTTVPS</sequence>
<evidence type="ECO:0000256" key="1">
    <source>
        <dbReference type="SAM" id="MobiDB-lite"/>
    </source>
</evidence>
<dbReference type="AlphaFoldDB" id="A0A6I4MG44"/>
<accession>A0A6I4MG44</accession>
<gene>
    <name evidence="2" type="ORF">F8568_020440</name>
</gene>
<feature type="region of interest" description="Disordered" evidence="1">
    <location>
        <begin position="286"/>
        <end position="307"/>
    </location>
</feature>
<evidence type="ECO:0000313" key="2">
    <source>
        <dbReference type="EMBL" id="MWA02701.1"/>
    </source>
</evidence>
<reference evidence="2" key="1">
    <citation type="submission" date="2019-12" db="EMBL/GenBank/DDBJ databases">
        <title>Actinomadura physcomitrii sp. nov., a novel actinomycete isolated from moss [Physcomitrium sphaericum (Ludw) Fuernr].</title>
        <authorList>
            <person name="Zhuang X."/>
        </authorList>
    </citation>
    <scope>NUCLEOTIDE SEQUENCE [LARGE SCALE GENOMIC DNA]</scope>
    <source>
        <strain evidence="2">LD22</strain>
    </source>
</reference>
<comment type="caution">
    <text evidence="2">The sequence shown here is derived from an EMBL/GenBank/DDBJ whole genome shotgun (WGS) entry which is preliminary data.</text>
</comment>
<proteinExistence type="predicted"/>
<evidence type="ECO:0000313" key="3">
    <source>
        <dbReference type="Proteomes" id="UP000462055"/>
    </source>
</evidence>
<protein>
    <submittedName>
        <fullName evidence="2">Uncharacterized protein</fullName>
    </submittedName>
</protein>
<dbReference type="Proteomes" id="UP000462055">
    <property type="component" value="Unassembled WGS sequence"/>
</dbReference>
<keyword evidence="3" id="KW-1185">Reference proteome</keyword>
<name>A0A6I4MG44_9ACTN</name>
<organism evidence="2 3">
    <name type="scientific">Actinomadura physcomitrii</name>
    <dbReference type="NCBI Taxonomy" id="2650748"/>
    <lineage>
        <taxon>Bacteria</taxon>
        <taxon>Bacillati</taxon>
        <taxon>Actinomycetota</taxon>
        <taxon>Actinomycetes</taxon>
        <taxon>Streptosporangiales</taxon>
        <taxon>Thermomonosporaceae</taxon>
        <taxon>Actinomadura</taxon>
    </lineage>
</organism>
<dbReference type="RefSeq" id="WP_151595172.1">
    <property type="nucleotide sequence ID" value="NZ_WBMS02000015.1"/>
</dbReference>
<dbReference type="EMBL" id="WBMS02000015">
    <property type="protein sequence ID" value="MWA02701.1"/>
    <property type="molecule type" value="Genomic_DNA"/>
</dbReference>